<proteinExistence type="predicted"/>
<dbReference type="Proteomes" id="UP000053593">
    <property type="component" value="Unassembled WGS sequence"/>
</dbReference>
<dbReference type="HOGENOM" id="CLU_1627236_0_0_1"/>
<dbReference type="EMBL" id="KN834763">
    <property type="protein sequence ID" value="KIK63697.1"/>
    <property type="molecule type" value="Genomic_DNA"/>
</dbReference>
<dbReference type="AlphaFoldDB" id="A0A0D0CVH6"/>
<evidence type="ECO:0000313" key="1">
    <source>
        <dbReference type="EMBL" id="KIK63697.1"/>
    </source>
</evidence>
<keyword evidence="2" id="KW-1185">Reference proteome</keyword>
<gene>
    <name evidence="1" type="ORF">GYMLUDRAFT_448059</name>
</gene>
<reference evidence="1 2" key="1">
    <citation type="submission" date="2014-04" db="EMBL/GenBank/DDBJ databases">
        <title>Evolutionary Origins and Diversification of the Mycorrhizal Mutualists.</title>
        <authorList>
            <consortium name="DOE Joint Genome Institute"/>
            <consortium name="Mycorrhizal Genomics Consortium"/>
            <person name="Kohler A."/>
            <person name="Kuo A."/>
            <person name="Nagy L.G."/>
            <person name="Floudas D."/>
            <person name="Copeland A."/>
            <person name="Barry K.W."/>
            <person name="Cichocki N."/>
            <person name="Veneault-Fourrey C."/>
            <person name="LaButti K."/>
            <person name="Lindquist E.A."/>
            <person name="Lipzen A."/>
            <person name="Lundell T."/>
            <person name="Morin E."/>
            <person name="Murat C."/>
            <person name="Riley R."/>
            <person name="Ohm R."/>
            <person name="Sun H."/>
            <person name="Tunlid A."/>
            <person name="Henrissat B."/>
            <person name="Grigoriev I.V."/>
            <person name="Hibbett D.S."/>
            <person name="Martin F."/>
        </authorList>
    </citation>
    <scope>NUCLEOTIDE SEQUENCE [LARGE SCALE GENOMIC DNA]</scope>
    <source>
        <strain evidence="1 2">FD-317 M1</strain>
    </source>
</reference>
<accession>A0A0D0CVH6</accession>
<organism evidence="1 2">
    <name type="scientific">Collybiopsis luxurians FD-317 M1</name>
    <dbReference type="NCBI Taxonomy" id="944289"/>
    <lineage>
        <taxon>Eukaryota</taxon>
        <taxon>Fungi</taxon>
        <taxon>Dikarya</taxon>
        <taxon>Basidiomycota</taxon>
        <taxon>Agaricomycotina</taxon>
        <taxon>Agaricomycetes</taxon>
        <taxon>Agaricomycetidae</taxon>
        <taxon>Agaricales</taxon>
        <taxon>Marasmiineae</taxon>
        <taxon>Omphalotaceae</taxon>
        <taxon>Collybiopsis</taxon>
        <taxon>Collybiopsis luxurians</taxon>
    </lineage>
</organism>
<evidence type="ECO:0000313" key="2">
    <source>
        <dbReference type="Proteomes" id="UP000053593"/>
    </source>
</evidence>
<name>A0A0D0CVH6_9AGAR</name>
<sequence>MCVDTLLPAPSSFIPLQLSPFFSGSDAVPCCILSILFLSCLAMSPHLSFEYRCIVFYQSGTLASKLHTLCIAVPFFSPYTCRHTSLSVCVYSLSYLQYLTYGIDILCSPWKYAHSFQTSFASWYNCVCICGFCKGSRRSTLGTRRILNAFKYLKRLPRYTYSN</sequence>
<protein>
    <submittedName>
        <fullName evidence="1">Uncharacterized protein</fullName>
    </submittedName>
</protein>